<accession>A0AAV2NFI8</accession>
<dbReference type="SMART" id="SM00423">
    <property type="entry name" value="PSI"/>
    <property type="match status" value="2"/>
</dbReference>
<dbReference type="EMBL" id="OZ034838">
    <property type="protein sequence ID" value="CAL1679015.1"/>
    <property type="molecule type" value="Genomic_DNA"/>
</dbReference>
<feature type="compositionally biased region" description="Polar residues" evidence="7">
    <location>
        <begin position="719"/>
        <end position="732"/>
    </location>
</feature>
<evidence type="ECO:0000256" key="6">
    <source>
        <dbReference type="ARBA" id="ARBA00023180"/>
    </source>
</evidence>
<evidence type="ECO:0000256" key="1">
    <source>
        <dbReference type="ARBA" id="ARBA00004479"/>
    </source>
</evidence>
<evidence type="ECO:0000256" key="4">
    <source>
        <dbReference type="ARBA" id="ARBA00022989"/>
    </source>
</evidence>
<sequence>MAREEERWCFFFNGKQRPMRIPLLLLVLCALLVGSLTVVAEHDDSYYNYAGWKGKCCLSPLDHRSLEIRLIDGENVARIRRQTSDKSVVTTEQKDEPAKDQPSSQPQQQQPQQQQQQAPQLATTTNTTNTSHDVKYLSAYSTSEASVQFRTADAVSTVQPLKDTDVTSVPKPESKKKVTQPVKIDDVAAVHVWPNRTLPIRNVTSKKQPSADSKSNNPTKETELAKDATSGAENGEKPDDISEISISTFSDVMLNPKLTQNNITKRVYDTHQYYNSTFFIDDENCHKYWVNMDNHPDLRVNNLLSQSHRRAATVKLKFDFPFYGYNVRNITITTGGFLYTGVNSWLTAYQYIAPLMANFDNRLSNTSYVKYADNGTAFTVEWEKVVLRDRPKAGAFTFQVTLHQNGDIVFVYSVIPLMIERIEDTMHPVKIGLSDPYIIDRTVFLRRKTIYEYHRVNFNRYDIMNCTVIYLSAMPTCLNFDNCRDCLTKETDFDCKWCPELNKCSTGTSRQRQEWLLKGCDVRNIKEADNCPAQITTYKGEEYDHDGYLHPEEAITANEISAKQERPGTSPLESTNYSVIRLIDGENVARIRRQISEKSVVTTEQKDEPAKDQPSLQPQQQQPQQQQQQQQAPQLATTSNTTNTSHDVKYLSAYSTSEASVQFRTADAVSTVQPLKDTDVTSVPKPDSKKKVTQPVKIDDVATVHVWPNRTLPIRNVTKEQPSADSKSNNQTKETELAKDATSGAENGEKSDDIGDISISKFSDMTLNTTLTQNNITKTVYDTHQYYNSTFIIDAEICNKYWVDMDNHPDLRVNNLLSQSHRRAATVKLKFDFPFYGYNVRNITIATGGFLYTGDYVHSWLAATQYIAPLMANFDTRLSNTSYVKYADNGTAFTVEWEKVVLQDRPEAGAFTFQVTLHQNGDIVFVYSVIPLMIERIEDTMHPVKVGLSDAYIMDRTVFFVRRKTIYEYHRVNFNRQDIMNCTVIYLRALPTCLNFDNCRDCLTKVPDFDCKWCPELNKCSTGTSRQRQEWLLKGCDVRNIKEADNCPAQITTYKGEEYDHDGHVHPEEPITANEMSAKQERPGTSPLESTTPNKMNMGVSGVIGILTVVALVAGLAAWGAYAYRNPHSASGQMLIRYRPSQWSWRRGEARYTAATIHM</sequence>
<keyword evidence="12" id="KW-1185">Reference proteome</keyword>
<comment type="subcellular location">
    <subcellularLocation>
        <location evidence="1">Membrane</location>
        <topology evidence="1">Single-pass type I membrane protein</topology>
    </subcellularLocation>
</comment>
<dbReference type="InterPro" id="IPR016201">
    <property type="entry name" value="PSI"/>
</dbReference>
<keyword evidence="3 9" id="KW-0732">Signal</keyword>
<dbReference type="GO" id="GO:0016020">
    <property type="term" value="C:membrane"/>
    <property type="evidence" value="ECO:0007669"/>
    <property type="project" value="UniProtKB-SubCell"/>
</dbReference>
<evidence type="ECO:0000256" key="5">
    <source>
        <dbReference type="ARBA" id="ARBA00023136"/>
    </source>
</evidence>
<evidence type="ECO:0000256" key="3">
    <source>
        <dbReference type="ARBA" id="ARBA00022729"/>
    </source>
</evidence>
<feature type="region of interest" description="Disordered" evidence="7">
    <location>
        <begin position="714"/>
        <end position="753"/>
    </location>
</feature>
<proteinExistence type="predicted"/>
<evidence type="ECO:0000313" key="11">
    <source>
        <dbReference type="EMBL" id="CAL1679015.1"/>
    </source>
</evidence>
<organism evidence="11 12">
    <name type="scientific">Lasius platythorax</name>
    <dbReference type="NCBI Taxonomy" id="488582"/>
    <lineage>
        <taxon>Eukaryota</taxon>
        <taxon>Metazoa</taxon>
        <taxon>Ecdysozoa</taxon>
        <taxon>Arthropoda</taxon>
        <taxon>Hexapoda</taxon>
        <taxon>Insecta</taxon>
        <taxon>Pterygota</taxon>
        <taxon>Neoptera</taxon>
        <taxon>Endopterygota</taxon>
        <taxon>Hymenoptera</taxon>
        <taxon>Apocrita</taxon>
        <taxon>Aculeata</taxon>
        <taxon>Formicoidea</taxon>
        <taxon>Formicidae</taxon>
        <taxon>Formicinae</taxon>
        <taxon>Lasius</taxon>
        <taxon>Lasius</taxon>
    </lineage>
</organism>
<dbReference type="Pfam" id="PF01437">
    <property type="entry name" value="PSI"/>
    <property type="match status" value="2"/>
</dbReference>
<keyword evidence="6" id="KW-0325">Glycoprotein</keyword>
<feature type="compositionally biased region" description="Polar residues" evidence="7">
    <location>
        <begin position="202"/>
        <end position="219"/>
    </location>
</feature>
<dbReference type="AlphaFoldDB" id="A0AAV2NFI8"/>
<feature type="domain" description="PSI" evidence="10">
    <location>
        <begin position="992"/>
        <end position="1037"/>
    </location>
</feature>
<feature type="transmembrane region" description="Helical" evidence="8">
    <location>
        <begin position="1098"/>
        <end position="1124"/>
    </location>
</feature>
<feature type="compositionally biased region" description="Low complexity" evidence="7">
    <location>
        <begin position="613"/>
        <end position="639"/>
    </location>
</feature>
<dbReference type="Proteomes" id="UP001497644">
    <property type="component" value="Chromosome 15"/>
</dbReference>
<dbReference type="InterPro" id="IPR002165">
    <property type="entry name" value="Plexin_repeat"/>
</dbReference>
<keyword evidence="4 8" id="KW-1133">Transmembrane helix</keyword>
<evidence type="ECO:0000256" key="7">
    <source>
        <dbReference type="SAM" id="MobiDB-lite"/>
    </source>
</evidence>
<protein>
    <recommendedName>
        <fullName evidence="10">PSI domain-containing protein</fullName>
    </recommendedName>
</protein>
<feature type="compositionally biased region" description="Low complexity" evidence="7">
    <location>
        <begin position="101"/>
        <end position="130"/>
    </location>
</feature>
<feature type="region of interest" description="Disordered" evidence="7">
    <location>
        <begin position="200"/>
        <end position="240"/>
    </location>
</feature>
<feature type="domain" description="PSI" evidence="10">
    <location>
        <begin position="476"/>
        <end position="521"/>
    </location>
</feature>
<evidence type="ECO:0000256" key="8">
    <source>
        <dbReference type="SAM" id="Phobius"/>
    </source>
</evidence>
<evidence type="ECO:0000313" key="12">
    <source>
        <dbReference type="Proteomes" id="UP001497644"/>
    </source>
</evidence>
<dbReference type="PANTHER" id="PTHR13055">
    <property type="entry name" value="TUMOR ENDOTHELIAL MARKER 7 RELATED"/>
    <property type="match status" value="1"/>
</dbReference>
<dbReference type="InterPro" id="IPR031152">
    <property type="entry name" value="PLXDC"/>
</dbReference>
<name>A0AAV2NFI8_9HYME</name>
<feature type="chain" id="PRO_5043707716" description="PSI domain-containing protein" evidence="9">
    <location>
        <begin position="41"/>
        <end position="1159"/>
    </location>
</feature>
<feature type="region of interest" description="Disordered" evidence="7">
    <location>
        <begin position="599"/>
        <end position="644"/>
    </location>
</feature>
<feature type="region of interest" description="Disordered" evidence="7">
    <location>
        <begin position="1075"/>
        <end position="1094"/>
    </location>
</feature>
<evidence type="ECO:0000259" key="10">
    <source>
        <dbReference type="SMART" id="SM00423"/>
    </source>
</evidence>
<feature type="signal peptide" evidence="9">
    <location>
        <begin position="1"/>
        <end position="40"/>
    </location>
</feature>
<gene>
    <name evidence="11" type="ORF">LPLAT_LOCUS4772</name>
</gene>
<dbReference type="PANTHER" id="PTHR13055:SF12">
    <property type="entry name" value="LD40707P"/>
    <property type="match status" value="1"/>
</dbReference>
<keyword evidence="5 8" id="KW-0472">Membrane</keyword>
<feature type="region of interest" description="Disordered" evidence="7">
    <location>
        <begin position="82"/>
        <end position="130"/>
    </location>
</feature>
<keyword evidence="2 8" id="KW-0812">Transmembrane</keyword>
<evidence type="ECO:0000256" key="2">
    <source>
        <dbReference type="ARBA" id="ARBA00022692"/>
    </source>
</evidence>
<evidence type="ECO:0000256" key="9">
    <source>
        <dbReference type="SAM" id="SignalP"/>
    </source>
</evidence>
<reference evidence="11" key="1">
    <citation type="submission" date="2024-04" db="EMBL/GenBank/DDBJ databases">
        <authorList>
            <consortium name="Molecular Ecology Group"/>
        </authorList>
    </citation>
    <scope>NUCLEOTIDE SEQUENCE</scope>
</reference>